<protein>
    <recommendedName>
        <fullName evidence="3">Nif11-like leader peptide family natural product</fullName>
    </recommendedName>
</protein>
<dbReference type="Proteomes" id="UP000293345">
    <property type="component" value="Unassembled WGS sequence"/>
</dbReference>
<accession>A0A4Q2JZC8</accession>
<dbReference type="RefSeq" id="WP_129423143.1">
    <property type="nucleotide sequence ID" value="NZ_SDPW01000001.1"/>
</dbReference>
<evidence type="ECO:0008006" key="3">
    <source>
        <dbReference type="Google" id="ProtNLM"/>
    </source>
</evidence>
<name>A0A4Q2JZC8_9ACTN</name>
<sequence>MSKETAREIKEILEGADPAQVAEFAGKAATAADAQAIKELAAGYGIQLADDEAGGIFAEMTRRSQEENSIDELDNVAGGCDDHDPFPRQLYWC</sequence>
<dbReference type="EMBL" id="SDPW01000001">
    <property type="protein sequence ID" value="RXZ53438.1"/>
    <property type="molecule type" value="Genomic_DNA"/>
</dbReference>
<dbReference type="AlphaFoldDB" id="A0A4Q2JZC8"/>
<proteinExistence type="predicted"/>
<evidence type="ECO:0000313" key="2">
    <source>
        <dbReference type="Proteomes" id="UP000293345"/>
    </source>
</evidence>
<gene>
    <name evidence="1" type="ORF">ET524_02255</name>
</gene>
<comment type="caution">
    <text evidence="1">The sequence shown here is derived from an EMBL/GenBank/DDBJ whole genome shotgun (WGS) entry which is preliminary data.</text>
</comment>
<reference evidence="1 2" key="1">
    <citation type="submission" date="2019-01" db="EMBL/GenBank/DDBJ databases">
        <title>Senegalimassilia sp. nov. KGMB04484 isolated human feces.</title>
        <authorList>
            <person name="Han K.-I."/>
            <person name="Kim J.-S."/>
            <person name="Lee K.C."/>
            <person name="Suh M.K."/>
            <person name="Eom M.K."/>
            <person name="Lee J.H."/>
            <person name="Park S.-H."/>
            <person name="Kang S.W."/>
            <person name="Park J.-E."/>
            <person name="Oh B.S."/>
            <person name="Yu S.Y."/>
            <person name="Choi S.-H."/>
            <person name="Lee D.H."/>
            <person name="Yoon H."/>
            <person name="Kim B.-Y."/>
            <person name="Lee J.H."/>
            <person name="Lee J.-S."/>
        </authorList>
    </citation>
    <scope>NUCLEOTIDE SEQUENCE [LARGE SCALE GENOMIC DNA]</scope>
    <source>
        <strain evidence="1 2">KGMB04484</strain>
    </source>
</reference>
<evidence type="ECO:0000313" key="1">
    <source>
        <dbReference type="EMBL" id="RXZ53438.1"/>
    </source>
</evidence>
<organism evidence="1 2">
    <name type="scientific">Senegalimassilia faecalis</name>
    <dbReference type="NCBI Taxonomy" id="2509433"/>
    <lineage>
        <taxon>Bacteria</taxon>
        <taxon>Bacillati</taxon>
        <taxon>Actinomycetota</taxon>
        <taxon>Coriobacteriia</taxon>
        <taxon>Coriobacteriales</taxon>
        <taxon>Coriobacteriaceae</taxon>
        <taxon>Senegalimassilia</taxon>
    </lineage>
</organism>
<keyword evidence="2" id="KW-1185">Reference proteome</keyword>